<name>A0A2U2XA77_9FLAO</name>
<gene>
    <name evidence="1" type="ORF">DIT68_13235</name>
</gene>
<evidence type="ECO:0000313" key="1">
    <source>
        <dbReference type="EMBL" id="PWH84682.1"/>
    </source>
</evidence>
<dbReference type="RefSeq" id="WP_109360294.1">
    <property type="nucleotide sequence ID" value="NZ_QFRJ01000012.1"/>
</dbReference>
<dbReference type="Proteomes" id="UP000245370">
    <property type="component" value="Unassembled WGS sequence"/>
</dbReference>
<comment type="caution">
    <text evidence="1">The sequence shown here is derived from an EMBL/GenBank/DDBJ whole genome shotgun (WGS) entry which is preliminary data.</text>
</comment>
<dbReference type="OrthoDB" id="9861932at2"/>
<proteinExistence type="predicted"/>
<dbReference type="EMBL" id="QFRJ01000012">
    <property type="protein sequence ID" value="PWH84682.1"/>
    <property type="molecule type" value="Genomic_DNA"/>
</dbReference>
<dbReference type="AlphaFoldDB" id="A0A2U2XA77"/>
<reference evidence="1 2" key="1">
    <citation type="submission" date="2018-05" db="EMBL/GenBank/DDBJ databases">
        <title>Brumimicrobium oceani sp. nov., isolated from coastal sediment.</title>
        <authorList>
            <person name="Kou Y."/>
        </authorList>
    </citation>
    <scope>NUCLEOTIDE SEQUENCE [LARGE SCALE GENOMIC DNA]</scope>
    <source>
        <strain evidence="1 2">C305</strain>
    </source>
</reference>
<keyword evidence="2" id="KW-1185">Reference proteome</keyword>
<accession>A0A2U2XA77</accession>
<organism evidence="1 2">
    <name type="scientific">Brumimicrobium oceani</name>
    <dbReference type="NCBI Taxonomy" id="2100725"/>
    <lineage>
        <taxon>Bacteria</taxon>
        <taxon>Pseudomonadati</taxon>
        <taxon>Bacteroidota</taxon>
        <taxon>Flavobacteriia</taxon>
        <taxon>Flavobacteriales</taxon>
        <taxon>Crocinitomicaceae</taxon>
        <taxon>Brumimicrobium</taxon>
    </lineage>
</organism>
<reference evidence="1 2" key="2">
    <citation type="submission" date="2018-05" db="EMBL/GenBank/DDBJ databases">
        <authorList>
            <person name="Lanie J.A."/>
            <person name="Ng W.-L."/>
            <person name="Kazmierczak K.M."/>
            <person name="Andrzejewski T.M."/>
            <person name="Davidsen T.M."/>
            <person name="Wayne K.J."/>
            <person name="Tettelin H."/>
            <person name="Glass J.I."/>
            <person name="Rusch D."/>
            <person name="Podicherti R."/>
            <person name="Tsui H.-C.T."/>
            <person name="Winkler M.E."/>
        </authorList>
    </citation>
    <scope>NUCLEOTIDE SEQUENCE [LARGE SCALE GENOMIC DNA]</scope>
    <source>
        <strain evidence="1 2">C305</strain>
    </source>
</reference>
<protein>
    <submittedName>
        <fullName evidence="1">Uncharacterized protein</fullName>
    </submittedName>
</protein>
<evidence type="ECO:0000313" key="2">
    <source>
        <dbReference type="Proteomes" id="UP000245370"/>
    </source>
</evidence>
<sequence length="123" mass="14356">MIAEILQGEAVDYKGFQIWNIASFKEFLEGNAEIKEIANAALKLTNERKEQLINKPVKDSIELMQEVLDQIEDQHFLVFEKNDEVYEGLKMMQRSKILDINVNEMDDQHAYVMIMDKDSLKAF</sequence>